<evidence type="ECO:0000256" key="2">
    <source>
        <dbReference type="ARBA" id="ARBA00022692"/>
    </source>
</evidence>
<feature type="transmembrane region" description="Helical" evidence="5">
    <location>
        <begin position="60"/>
        <end position="83"/>
    </location>
</feature>
<comment type="subcellular location">
    <subcellularLocation>
        <location evidence="1">Membrane</location>
        <topology evidence="1">Multi-pass membrane protein</topology>
    </subcellularLocation>
</comment>
<sequence length="141" mass="14887">MGLAQTFFAIALISAFFLGRFERRPLLMLSSASMPISIMSSALGSKFLNSSADKPSCSVALHVIVVCSGVSFSFGLGPITWVYSSEIFPTTLRAQGTSLLAVAVNRLVGEAAPCHSSASPGRSRWEGCSYPCGCTNILRTS</sequence>
<evidence type="ECO:0000256" key="3">
    <source>
        <dbReference type="ARBA" id="ARBA00022989"/>
    </source>
</evidence>
<reference evidence="6 7" key="1">
    <citation type="journal article" date="2023" name="Hortic Res">
        <title>Pangenome of water caltrop reveals structural variations and asymmetric subgenome divergence after allopolyploidization.</title>
        <authorList>
            <person name="Zhang X."/>
            <person name="Chen Y."/>
            <person name="Wang L."/>
            <person name="Yuan Y."/>
            <person name="Fang M."/>
            <person name="Shi L."/>
            <person name="Lu R."/>
            <person name="Comes H.P."/>
            <person name="Ma Y."/>
            <person name="Chen Y."/>
            <person name="Huang G."/>
            <person name="Zhou Y."/>
            <person name="Zheng Z."/>
            <person name="Qiu Y."/>
        </authorList>
    </citation>
    <scope>NUCLEOTIDE SEQUENCE [LARGE SCALE GENOMIC DNA]</scope>
    <source>
        <strain evidence="6">F231</strain>
    </source>
</reference>
<proteinExistence type="predicted"/>
<keyword evidence="7" id="KW-1185">Reference proteome</keyword>
<dbReference type="PANTHER" id="PTHR48022:SF2">
    <property type="entry name" value="PLASTIDIC GLUCOSE TRANSPORTER 4"/>
    <property type="match status" value="1"/>
</dbReference>
<evidence type="ECO:0000256" key="1">
    <source>
        <dbReference type="ARBA" id="ARBA00004141"/>
    </source>
</evidence>
<organism evidence="6 7">
    <name type="scientific">Trapa natans</name>
    <name type="common">Water chestnut</name>
    <dbReference type="NCBI Taxonomy" id="22666"/>
    <lineage>
        <taxon>Eukaryota</taxon>
        <taxon>Viridiplantae</taxon>
        <taxon>Streptophyta</taxon>
        <taxon>Embryophyta</taxon>
        <taxon>Tracheophyta</taxon>
        <taxon>Spermatophyta</taxon>
        <taxon>Magnoliopsida</taxon>
        <taxon>eudicotyledons</taxon>
        <taxon>Gunneridae</taxon>
        <taxon>Pentapetalae</taxon>
        <taxon>rosids</taxon>
        <taxon>malvids</taxon>
        <taxon>Myrtales</taxon>
        <taxon>Lythraceae</taxon>
        <taxon>Trapa</taxon>
    </lineage>
</organism>
<evidence type="ECO:0008006" key="8">
    <source>
        <dbReference type="Google" id="ProtNLM"/>
    </source>
</evidence>
<dbReference type="GO" id="GO:0016020">
    <property type="term" value="C:membrane"/>
    <property type="evidence" value="ECO:0007669"/>
    <property type="project" value="UniProtKB-SubCell"/>
</dbReference>
<accession>A0AAN7LS78</accession>
<evidence type="ECO:0000256" key="5">
    <source>
        <dbReference type="SAM" id="Phobius"/>
    </source>
</evidence>
<dbReference type="EMBL" id="JAXQNO010000009">
    <property type="protein sequence ID" value="KAK4791531.1"/>
    <property type="molecule type" value="Genomic_DNA"/>
</dbReference>
<evidence type="ECO:0000313" key="6">
    <source>
        <dbReference type="EMBL" id="KAK4791531.1"/>
    </source>
</evidence>
<dbReference type="PANTHER" id="PTHR48022">
    <property type="entry name" value="PLASTIDIC GLUCOSE TRANSPORTER 4"/>
    <property type="match status" value="1"/>
</dbReference>
<dbReference type="SUPFAM" id="SSF103473">
    <property type="entry name" value="MFS general substrate transporter"/>
    <property type="match status" value="1"/>
</dbReference>
<dbReference type="InterPro" id="IPR050360">
    <property type="entry name" value="MFS_Sugar_Transporters"/>
</dbReference>
<dbReference type="Pfam" id="PF00083">
    <property type="entry name" value="Sugar_tr"/>
    <property type="match status" value="1"/>
</dbReference>
<evidence type="ECO:0000256" key="4">
    <source>
        <dbReference type="ARBA" id="ARBA00023136"/>
    </source>
</evidence>
<dbReference type="Proteomes" id="UP001346149">
    <property type="component" value="Unassembled WGS sequence"/>
</dbReference>
<keyword evidence="3 5" id="KW-1133">Transmembrane helix</keyword>
<dbReference type="AlphaFoldDB" id="A0AAN7LS78"/>
<protein>
    <recommendedName>
        <fullName evidence="8">Major facilitator superfamily (MFS) profile domain-containing protein</fullName>
    </recommendedName>
</protein>
<dbReference type="GO" id="GO:0005351">
    <property type="term" value="F:carbohydrate:proton symporter activity"/>
    <property type="evidence" value="ECO:0007669"/>
    <property type="project" value="TreeGrafter"/>
</dbReference>
<dbReference type="Gene3D" id="1.20.1250.20">
    <property type="entry name" value="MFS general substrate transporter like domains"/>
    <property type="match status" value="1"/>
</dbReference>
<comment type="caution">
    <text evidence="6">The sequence shown here is derived from an EMBL/GenBank/DDBJ whole genome shotgun (WGS) entry which is preliminary data.</text>
</comment>
<name>A0AAN7LS78_TRANT</name>
<dbReference type="InterPro" id="IPR036259">
    <property type="entry name" value="MFS_trans_sf"/>
</dbReference>
<keyword evidence="2 5" id="KW-0812">Transmembrane</keyword>
<feature type="transmembrane region" description="Helical" evidence="5">
    <location>
        <begin position="27"/>
        <end position="48"/>
    </location>
</feature>
<evidence type="ECO:0000313" key="7">
    <source>
        <dbReference type="Proteomes" id="UP001346149"/>
    </source>
</evidence>
<keyword evidence="4 5" id="KW-0472">Membrane</keyword>
<gene>
    <name evidence="6" type="ORF">SAY86_031944</name>
</gene>
<dbReference type="InterPro" id="IPR005828">
    <property type="entry name" value="MFS_sugar_transport-like"/>
</dbReference>